<feature type="compositionally biased region" description="Low complexity" evidence="7">
    <location>
        <begin position="30"/>
        <end position="39"/>
    </location>
</feature>
<protein>
    <recommendedName>
        <fullName evidence="8">Myb-like domain-containing protein</fullName>
    </recommendedName>
</protein>
<evidence type="ECO:0000256" key="7">
    <source>
        <dbReference type="SAM" id="MobiDB-lite"/>
    </source>
</evidence>
<evidence type="ECO:0000256" key="2">
    <source>
        <dbReference type="ARBA" id="ARBA00022553"/>
    </source>
</evidence>
<dbReference type="EMBL" id="CP144751">
    <property type="protein sequence ID" value="WVZ86182.1"/>
    <property type="molecule type" value="Genomic_DNA"/>
</dbReference>
<feature type="compositionally biased region" description="Low complexity" evidence="7">
    <location>
        <begin position="1"/>
        <end position="19"/>
    </location>
</feature>
<organism evidence="9 10">
    <name type="scientific">Paspalum notatum var. saurae</name>
    <dbReference type="NCBI Taxonomy" id="547442"/>
    <lineage>
        <taxon>Eukaryota</taxon>
        <taxon>Viridiplantae</taxon>
        <taxon>Streptophyta</taxon>
        <taxon>Embryophyta</taxon>
        <taxon>Tracheophyta</taxon>
        <taxon>Spermatophyta</taxon>
        <taxon>Magnoliopsida</taxon>
        <taxon>Liliopsida</taxon>
        <taxon>Poales</taxon>
        <taxon>Poaceae</taxon>
        <taxon>PACMAD clade</taxon>
        <taxon>Panicoideae</taxon>
        <taxon>Andropogonodae</taxon>
        <taxon>Paspaleae</taxon>
        <taxon>Paspalinae</taxon>
        <taxon>Paspalum</taxon>
    </lineage>
</organism>
<accession>A0AAQ3U943</accession>
<proteinExistence type="predicted"/>
<dbReference type="InterPro" id="IPR001005">
    <property type="entry name" value="SANT/Myb"/>
</dbReference>
<dbReference type="AlphaFoldDB" id="A0AAQ3U943"/>
<dbReference type="FunFam" id="1.10.10.60:FF:000162">
    <property type="entry name" value="trihelix transcription factor GT-1"/>
    <property type="match status" value="1"/>
</dbReference>
<dbReference type="GO" id="GO:0003677">
    <property type="term" value="F:DNA binding"/>
    <property type="evidence" value="ECO:0007669"/>
    <property type="project" value="UniProtKB-KW"/>
</dbReference>
<dbReference type="InterPro" id="IPR058943">
    <property type="entry name" value="GT-1/4_C"/>
</dbReference>
<keyword evidence="5" id="KW-0804">Transcription</keyword>
<reference evidence="9 10" key="1">
    <citation type="submission" date="2024-02" db="EMBL/GenBank/DDBJ databases">
        <title>High-quality chromosome-scale genome assembly of Pensacola bahiagrass (Paspalum notatum Flugge var. saurae).</title>
        <authorList>
            <person name="Vega J.M."/>
            <person name="Podio M."/>
            <person name="Orjuela J."/>
            <person name="Siena L.A."/>
            <person name="Pessino S.C."/>
            <person name="Combes M.C."/>
            <person name="Mariac C."/>
            <person name="Albertini E."/>
            <person name="Pupilli F."/>
            <person name="Ortiz J.P.A."/>
            <person name="Leblanc O."/>
        </authorList>
    </citation>
    <scope>NUCLEOTIDE SEQUENCE [LARGE SCALE GENOMIC DNA]</scope>
    <source>
        <strain evidence="9">R1</strain>
        <tissue evidence="9">Leaf</tissue>
    </source>
</reference>
<dbReference type="PANTHER" id="PTHR21654">
    <property type="entry name" value="FI21293P1"/>
    <property type="match status" value="1"/>
</dbReference>
<dbReference type="PROSITE" id="PS50090">
    <property type="entry name" value="MYB_LIKE"/>
    <property type="match status" value="1"/>
</dbReference>
<keyword evidence="4" id="KW-0238">DNA-binding</keyword>
<dbReference type="Pfam" id="PF13837">
    <property type="entry name" value="Myb_DNA-bind_4"/>
    <property type="match status" value="1"/>
</dbReference>
<keyword evidence="6" id="KW-0539">Nucleus</keyword>
<dbReference type="GO" id="GO:0005634">
    <property type="term" value="C:nucleus"/>
    <property type="evidence" value="ECO:0007669"/>
    <property type="project" value="UniProtKB-SubCell"/>
</dbReference>
<dbReference type="Gene3D" id="1.10.10.60">
    <property type="entry name" value="Homeodomain-like"/>
    <property type="match status" value="1"/>
</dbReference>
<evidence type="ECO:0000256" key="5">
    <source>
        <dbReference type="ARBA" id="ARBA00023163"/>
    </source>
</evidence>
<keyword evidence="10" id="KW-1185">Reference proteome</keyword>
<dbReference type="Pfam" id="PF26214">
    <property type="entry name" value="Ubiquitin_GT-1"/>
    <property type="match status" value="2"/>
</dbReference>
<feature type="region of interest" description="Disordered" evidence="7">
    <location>
        <begin position="1"/>
        <end position="42"/>
    </location>
</feature>
<dbReference type="PANTHER" id="PTHR21654:SF84">
    <property type="entry name" value="SI:DKEY-66I24.7"/>
    <property type="match status" value="1"/>
</dbReference>
<dbReference type="CDD" id="cd12203">
    <property type="entry name" value="GT1"/>
    <property type="match status" value="1"/>
</dbReference>
<dbReference type="Proteomes" id="UP001341281">
    <property type="component" value="Chromosome 07"/>
</dbReference>
<evidence type="ECO:0000256" key="3">
    <source>
        <dbReference type="ARBA" id="ARBA00023015"/>
    </source>
</evidence>
<gene>
    <name evidence="9" type="ORF">U9M48_033010</name>
</gene>
<dbReference type="SMART" id="SM00717">
    <property type="entry name" value="SANT"/>
    <property type="match status" value="1"/>
</dbReference>
<evidence type="ECO:0000313" key="9">
    <source>
        <dbReference type="EMBL" id="WVZ86182.1"/>
    </source>
</evidence>
<evidence type="ECO:0000313" key="10">
    <source>
        <dbReference type="Proteomes" id="UP001341281"/>
    </source>
</evidence>
<evidence type="ECO:0000256" key="4">
    <source>
        <dbReference type="ARBA" id="ARBA00023125"/>
    </source>
</evidence>
<sequence>MLLSGPPAASTPPLLLPESSGEDGGHDSSRAAAAAAGSAPKRRAETWVREETLCLIALRREMDAHFNTSKSNKHLWEAISARMRDQGFDRSPTMCTDKWRNLLKEFKKARSHARNSGGGSGAGGNGNAKMAYYKEIDDLLKRRGKASGGGGGGCVGSAAVKSPTSNSKIESYLQFTTDNGFEDANIPFGSVEANGRSILSIDDRLEDDRHPLPLTAADAVATNGVNVNPWNWRDTSTNGGDNQGTFGGRVILVKWGEYTKRIGIDGTPEAIKEAIKSAFGLRTRRAFWLEDEDEVVRTLDRDMPIGTYTLHLDDGLTVKLCDASRMQTPEDKTFYTEEDFRDFLSRRGWTLLREYGGYRNVDSLDDLRPGVIYQGLQSLGD</sequence>
<keyword evidence="3" id="KW-0805">Transcription regulation</keyword>
<evidence type="ECO:0000256" key="1">
    <source>
        <dbReference type="ARBA" id="ARBA00004123"/>
    </source>
</evidence>
<evidence type="ECO:0000259" key="8">
    <source>
        <dbReference type="PROSITE" id="PS50090"/>
    </source>
</evidence>
<dbReference type="InterPro" id="IPR044822">
    <property type="entry name" value="Myb_DNA-bind_4"/>
</dbReference>
<name>A0AAQ3U943_PASNO</name>
<keyword evidence="2" id="KW-0597">Phosphoprotein</keyword>
<evidence type="ECO:0000256" key="6">
    <source>
        <dbReference type="ARBA" id="ARBA00023242"/>
    </source>
</evidence>
<comment type="subcellular location">
    <subcellularLocation>
        <location evidence="1">Nucleus</location>
    </subcellularLocation>
</comment>
<feature type="domain" description="Myb-like" evidence="8">
    <location>
        <begin position="39"/>
        <end position="103"/>
    </location>
</feature>
<dbReference type="GO" id="GO:0006355">
    <property type="term" value="P:regulation of DNA-templated transcription"/>
    <property type="evidence" value="ECO:0007669"/>
    <property type="project" value="UniProtKB-ARBA"/>
</dbReference>